<dbReference type="EMBL" id="DVFZ01000061">
    <property type="protein sequence ID" value="HIQ82711.1"/>
    <property type="molecule type" value="Genomic_DNA"/>
</dbReference>
<reference evidence="2" key="2">
    <citation type="journal article" date="2021" name="PeerJ">
        <title>Extensive microbial diversity within the chicken gut microbiome revealed by metagenomics and culture.</title>
        <authorList>
            <person name="Gilroy R."/>
            <person name="Ravi A."/>
            <person name="Getino M."/>
            <person name="Pursley I."/>
            <person name="Horton D.L."/>
            <person name="Alikhan N.F."/>
            <person name="Baker D."/>
            <person name="Gharbi K."/>
            <person name="Hall N."/>
            <person name="Watson M."/>
            <person name="Adriaenssens E.M."/>
            <person name="Foster-Nyarko E."/>
            <person name="Jarju S."/>
            <person name="Secka A."/>
            <person name="Antonio M."/>
            <person name="Oren A."/>
            <person name="Chaudhuri R.R."/>
            <person name="La Ragione R."/>
            <person name="Hildebrand F."/>
            <person name="Pallen M.J."/>
        </authorList>
    </citation>
    <scope>NUCLEOTIDE SEQUENCE</scope>
    <source>
        <strain evidence="2">ChiSjej6B24-2974</strain>
    </source>
</reference>
<proteinExistence type="predicted"/>
<dbReference type="Proteomes" id="UP000824260">
    <property type="component" value="Unassembled WGS sequence"/>
</dbReference>
<dbReference type="InterPro" id="IPR001387">
    <property type="entry name" value="Cro/C1-type_HTH"/>
</dbReference>
<dbReference type="AlphaFoldDB" id="A0A9D0ZNH8"/>
<gene>
    <name evidence="2" type="ORF">IAA52_06360</name>
</gene>
<name>A0A9D0ZNH8_9FIRM</name>
<dbReference type="SMART" id="SM00530">
    <property type="entry name" value="HTH_XRE"/>
    <property type="match status" value="1"/>
</dbReference>
<dbReference type="InterPro" id="IPR010982">
    <property type="entry name" value="Lambda_DNA-bd_dom_sf"/>
</dbReference>
<dbReference type="GO" id="GO:0003677">
    <property type="term" value="F:DNA binding"/>
    <property type="evidence" value="ECO:0007669"/>
    <property type="project" value="InterPro"/>
</dbReference>
<sequence>MEINFVALGQYLRRVRKAKGMTQRECAAAIQRSLPFYGHIERGTRKMSLSTFLKLINALDLSIEEVIEVCGSPNSQAR</sequence>
<dbReference type="PROSITE" id="PS50943">
    <property type="entry name" value="HTH_CROC1"/>
    <property type="match status" value="1"/>
</dbReference>
<evidence type="ECO:0000313" key="3">
    <source>
        <dbReference type="Proteomes" id="UP000824260"/>
    </source>
</evidence>
<organism evidence="2 3">
    <name type="scientific">Candidatus Pullichristensenella stercorigallinarum</name>
    <dbReference type="NCBI Taxonomy" id="2840909"/>
    <lineage>
        <taxon>Bacteria</taxon>
        <taxon>Bacillati</taxon>
        <taxon>Bacillota</taxon>
        <taxon>Clostridia</taxon>
        <taxon>Candidatus Pullichristensenella</taxon>
    </lineage>
</organism>
<evidence type="ECO:0000259" key="1">
    <source>
        <dbReference type="PROSITE" id="PS50943"/>
    </source>
</evidence>
<feature type="domain" description="HTH cro/C1-type" evidence="1">
    <location>
        <begin position="12"/>
        <end position="66"/>
    </location>
</feature>
<evidence type="ECO:0000313" key="2">
    <source>
        <dbReference type="EMBL" id="HIQ82711.1"/>
    </source>
</evidence>
<reference evidence="2" key="1">
    <citation type="submission" date="2020-10" db="EMBL/GenBank/DDBJ databases">
        <authorList>
            <person name="Gilroy R."/>
        </authorList>
    </citation>
    <scope>NUCLEOTIDE SEQUENCE</scope>
    <source>
        <strain evidence="2">ChiSjej6B24-2974</strain>
    </source>
</reference>
<dbReference type="SUPFAM" id="SSF47413">
    <property type="entry name" value="lambda repressor-like DNA-binding domains"/>
    <property type="match status" value="1"/>
</dbReference>
<protein>
    <submittedName>
        <fullName evidence="2">Helix-turn-helix transcriptional regulator</fullName>
    </submittedName>
</protein>
<dbReference type="Pfam" id="PF13560">
    <property type="entry name" value="HTH_31"/>
    <property type="match status" value="1"/>
</dbReference>
<accession>A0A9D0ZNH8</accession>
<dbReference type="CDD" id="cd00093">
    <property type="entry name" value="HTH_XRE"/>
    <property type="match status" value="1"/>
</dbReference>
<comment type="caution">
    <text evidence="2">The sequence shown here is derived from an EMBL/GenBank/DDBJ whole genome shotgun (WGS) entry which is preliminary data.</text>
</comment>
<dbReference type="Gene3D" id="1.10.260.40">
    <property type="entry name" value="lambda repressor-like DNA-binding domains"/>
    <property type="match status" value="1"/>
</dbReference>